<dbReference type="PANTHER" id="PTHR35500:SF1">
    <property type="entry name" value="OS03G0108700 PROTEIN"/>
    <property type="match status" value="1"/>
</dbReference>
<evidence type="ECO:0000256" key="1">
    <source>
        <dbReference type="SAM" id="Coils"/>
    </source>
</evidence>
<gene>
    <name evidence="3" type="ORF">E3N88_13299</name>
    <name evidence="2" type="ORF">E3N88_43798</name>
</gene>
<comment type="caution">
    <text evidence="3">The sequence shown here is derived from an EMBL/GenBank/DDBJ whole genome shotgun (WGS) entry which is preliminary data.</text>
</comment>
<accession>A0A5N6P831</accession>
<sequence length="137" mass="15911">MISAYVVNVMPNRRLGIMYIDVEETITMTEGATVEVAEEDTEVDPPVSEQMEVYMSQILEKIDTFTQQVSEFLESGKSYFRELSAEFEERVIAIHKKQMEKWQDEIKELRFLDASNEEINAMLHNAQLVLHNVHTNP</sequence>
<dbReference type="Proteomes" id="UP000326396">
    <property type="component" value="Linkage Group LG14"/>
</dbReference>
<keyword evidence="4" id="KW-1185">Reference proteome</keyword>
<dbReference type="AlphaFoldDB" id="A0A5N6P831"/>
<keyword evidence="1" id="KW-0175">Coiled coil</keyword>
<proteinExistence type="predicted"/>
<organism evidence="3 4">
    <name type="scientific">Mikania micrantha</name>
    <name type="common">bitter vine</name>
    <dbReference type="NCBI Taxonomy" id="192012"/>
    <lineage>
        <taxon>Eukaryota</taxon>
        <taxon>Viridiplantae</taxon>
        <taxon>Streptophyta</taxon>
        <taxon>Embryophyta</taxon>
        <taxon>Tracheophyta</taxon>
        <taxon>Spermatophyta</taxon>
        <taxon>Magnoliopsida</taxon>
        <taxon>eudicotyledons</taxon>
        <taxon>Gunneridae</taxon>
        <taxon>Pentapetalae</taxon>
        <taxon>asterids</taxon>
        <taxon>campanulids</taxon>
        <taxon>Asterales</taxon>
        <taxon>Asteraceae</taxon>
        <taxon>Asteroideae</taxon>
        <taxon>Heliantheae alliance</taxon>
        <taxon>Eupatorieae</taxon>
        <taxon>Mikania</taxon>
    </lineage>
</organism>
<dbReference type="EMBL" id="SZYD01001444">
    <property type="protein sequence ID" value="KAD0728475.1"/>
    <property type="molecule type" value="Genomic_DNA"/>
</dbReference>
<evidence type="ECO:0000313" key="4">
    <source>
        <dbReference type="Proteomes" id="UP000326396"/>
    </source>
</evidence>
<evidence type="ECO:0000313" key="2">
    <source>
        <dbReference type="EMBL" id="KAD0728475.1"/>
    </source>
</evidence>
<reference evidence="3 4" key="1">
    <citation type="submission" date="2019-05" db="EMBL/GenBank/DDBJ databases">
        <title>Mikania micrantha, genome provides insights into the molecular mechanism of rapid growth.</title>
        <authorList>
            <person name="Liu B."/>
        </authorList>
    </citation>
    <scope>NUCLEOTIDE SEQUENCE [LARGE SCALE GENOMIC DNA]</scope>
    <source>
        <strain evidence="3">NLD-2019</strain>
        <tissue evidence="3">Leaf</tissue>
    </source>
</reference>
<dbReference type="OrthoDB" id="1933196at2759"/>
<evidence type="ECO:0000313" key="3">
    <source>
        <dbReference type="EMBL" id="KAD5961826.1"/>
    </source>
</evidence>
<dbReference type="PANTHER" id="PTHR35500">
    <property type="entry name" value="OS03G0108700 PROTEIN"/>
    <property type="match status" value="1"/>
</dbReference>
<name>A0A5N6P831_9ASTR</name>
<feature type="coiled-coil region" evidence="1">
    <location>
        <begin position="85"/>
        <end position="112"/>
    </location>
</feature>
<dbReference type="EMBL" id="SZYD01000006">
    <property type="protein sequence ID" value="KAD5961826.1"/>
    <property type="molecule type" value="Genomic_DNA"/>
</dbReference>
<protein>
    <submittedName>
        <fullName evidence="3">Uncharacterized protein</fullName>
    </submittedName>
</protein>